<evidence type="ECO:0000259" key="10">
    <source>
        <dbReference type="SMART" id="SM00848"/>
    </source>
</evidence>
<keyword evidence="8" id="KW-0472">Membrane</keyword>
<evidence type="ECO:0000256" key="6">
    <source>
        <dbReference type="ARBA" id="ARBA00023157"/>
    </source>
</evidence>
<feature type="region of interest" description="Disordered" evidence="7">
    <location>
        <begin position="234"/>
        <end position="253"/>
    </location>
</feature>
<organism evidence="11 12">
    <name type="scientific">Meloidogyne javanica</name>
    <name type="common">Root-knot nematode worm</name>
    <dbReference type="NCBI Taxonomy" id="6303"/>
    <lineage>
        <taxon>Eukaryota</taxon>
        <taxon>Metazoa</taxon>
        <taxon>Ecdysozoa</taxon>
        <taxon>Nematoda</taxon>
        <taxon>Chromadorea</taxon>
        <taxon>Rhabditida</taxon>
        <taxon>Tylenchina</taxon>
        <taxon>Tylenchomorpha</taxon>
        <taxon>Tylenchoidea</taxon>
        <taxon>Meloidogynidae</taxon>
        <taxon>Meloidogyninae</taxon>
        <taxon>Meloidogyne</taxon>
        <taxon>Meloidogyne incognita group</taxon>
    </lineage>
</organism>
<dbReference type="AlphaFoldDB" id="A0A915ML87"/>
<dbReference type="InterPro" id="IPR038765">
    <property type="entry name" value="Papain-like_cys_pep_sf"/>
</dbReference>
<feature type="transmembrane region" description="Helical" evidence="8">
    <location>
        <begin position="299"/>
        <end position="326"/>
    </location>
</feature>
<dbReference type="SMART" id="SM00848">
    <property type="entry name" value="Inhibitor_I29"/>
    <property type="match status" value="1"/>
</dbReference>
<dbReference type="Gene3D" id="3.90.70.10">
    <property type="entry name" value="Cysteine proteinases"/>
    <property type="match status" value="2"/>
</dbReference>
<keyword evidence="2" id="KW-0645">Protease</keyword>
<evidence type="ECO:0000256" key="8">
    <source>
        <dbReference type="SAM" id="Phobius"/>
    </source>
</evidence>
<dbReference type="Pfam" id="PF04695">
    <property type="entry name" value="Pex14_N"/>
    <property type="match status" value="1"/>
</dbReference>
<comment type="similarity">
    <text evidence="1">Belongs to the peptidase C1 family.</text>
</comment>
<reference evidence="12" key="1">
    <citation type="submission" date="2022-11" db="UniProtKB">
        <authorList>
            <consortium name="WormBaseParasite"/>
        </authorList>
    </citation>
    <scope>IDENTIFICATION</scope>
</reference>
<dbReference type="InterPro" id="IPR000169">
    <property type="entry name" value="Pept_cys_AS"/>
</dbReference>
<dbReference type="InterPro" id="IPR036388">
    <property type="entry name" value="WH-like_DNA-bd_sf"/>
</dbReference>
<evidence type="ECO:0000256" key="5">
    <source>
        <dbReference type="ARBA" id="ARBA00023145"/>
    </source>
</evidence>
<evidence type="ECO:0000256" key="3">
    <source>
        <dbReference type="ARBA" id="ARBA00022801"/>
    </source>
</evidence>
<keyword evidence="6" id="KW-1015">Disulfide bond</keyword>
<dbReference type="PANTHER" id="PTHR12411">
    <property type="entry name" value="CYSTEINE PROTEASE FAMILY C1-RELATED"/>
    <property type="match status" value="1"/>
</dbReference>
<evidence type="ECO:0000256" key="2">
    <source>
        <dbReference type="ARBA" id="ARBA00022670"/>
    </source>
</evidence>
<evidence type="ECO:0000256" key="7">
    <source>
        <dbReference type="SAM" id="MobiDB-lite"/>
    </source>
</evidence>
<dbReference type="Proteomes" id="UP000887561">
    <property type="component" value="Unplaced"/>
</dbReference>
<evidence type="ECO:0000313" key="11">
    <source>
        <dbReference type="Proteomes" id="UP000887561"/>
    </source>
</evidence>
<keyword evidence="3" id="KW-0378">Hydrolase</keyword>
<dbReference type="PROSITE" id="PS00639">
    <property type="entry name" value="THIOL_PROTEASE_HIS"/>
    <property type="match status" value="1"/>
</dbReference>
<dbReference type="Pfam" id="PF08246">
    <property type="entry name" value="Inhibitor_I29"/>
    <property type="match status" value="1"/>
</dbReference>
<keyword evidence="8" id="KW-0812">Transmembrane</keyword>
<keyword evidence="8" id="KW-1133">Transmembrane helix</keyword>
<dbReference type="PROSITE" id="PS00139">
    <property type="entry name" value="THIOL_PROTEASE_CYS"/>
    <property type="match status" value="1"/>
</dbReference>
<dbReference type="SUPFAM" id="SSF54001">
    <property type="entry name" value="Cysteine proteinases"/>
    <property type="match status" value="1"/>
</dbReference>
<feature type="transmembrane region" description="Helical" evidence="8">
    <location>
        <begin position="96"/>
        <end position="114"/>
    </location>
</feature>
<dbReference type="WBParaSite" id="scaffold4054_cov147.g7553">
    <property type="protein sequence ID" value="scaffold4054_cov147.g7553"/>
    <property type="gene ID" value="scaffold4054_cov147.g7553"/>
</dbReference>
<dbReference type="InterPro" id="IPR006785">
    <property type="entry name" value="Pex14_N"/>
</dbReference>
<dbReference type="InterPro" id="IPR000668">
    <property type="entry name" value="Peptidase_C1A_C"/>
</dbReference>
<accession>A0A915ML87</accession>
<feature type="domain" description="Cathepsin propeptide inhibitor" evidence="10">
    <location>
        <begin position="345"/>
        <end position="405"/>
    </location>
</feature>
<protein>
    <submittedName>
        <fullName evidence="12">Peroxin-14</fullName>
    </submittedName>
</protein>
<evidence type="ECO:0000256" key="1">
    <source>
        <dbReference type="ARBA" id="ARBA00008455"/>
    </source>
</evidence>
<dbReference type="CDD" id="cd02248">
    <property type="entry name" value="Peptidase_C1A"/>
    <property type="match status" value="1"/>
</dbReference>
<keyword evidence="11" id="KW-1185">Reference proteome</keyword>
<keyword evidence="5" id="KW-0865">Zymogen</keyword>
<dbReference type="SMART" id="SM00645">
    <property type="entry name" value="Pept_C1"/>
    <property type="match status" value="1"/>
</dbReference>
<dbReference type="InterPro" id="IPR013128">
    <property type="entry name" value="Peptidase_C1A"/>
</dbReference>
<dbReference type="Pfam" id="PF00112">
    <property type="entry name" value="Peptidase_C1"/>
    <property type="match status" value="2"/>
</dbReference>
<dbReference type="InterPro" id="IPR013201">
    <property type="entry name" value="Prot_inhib_I29"/>
</dbReference>
<dbReference type="GO" id="GO:0008234">
    <property type="term" value="F:cysteine-type peptidase activity"/>
    <property type="evidence" value="ECO:0007669"/>
    <property type="project" value="UniProtKB-KW"/>
</dbReference>
<name>A0A915ML87_MELJA</name>
<evidence type="ECO:0000259" key="9">
    <source>
        <dbReference type="SMART" id="SM00645"/>
    </source>
</evidence>
<evidence type="ECO:0000256" key="4">
    <source>
        <dbReference type="ARBA" id="ARBA00022807"/>
    </source>
</evidence>
<dbReference type="GO" id="GO:0006508">
    <property type="term" value="P:proteolysis"/>
    <property type="evidence" value="ECO:0007669"/>
    <property type="project" value="UniProtKB-KW"/>
</dbReference>
<dbReference type="Gene3D" id="1.10.10.10">
    <property type="entry name" value="Winged helix-like DNA-binding domain superfamily/Winged helix DNA-binding domain"/>
    <property type="match status" value="1"/>
</dbReference>
<sequence>MNNYPTTLKEVNNAGTSNNQPKIREDLVNAAKQFINNPRVRNTPIEEQKAFLIKKGLTEVEINEAMKGRSGEQQIISLYGQPPPTLVKNNSAILEWAKAIIIIGSTSFIFYRFVRSWVLPKLLGIPNPEDERLQRVEQQIESITETNKAIVESVRQTIGTICEQNEQINRTLLIIQSQTRNNNENKDSNRLISEIGIIKSLLLSQNQFPPIPEHSLIAPKTTLPKQNGLVNNTKKLKENGGNLENNEDGQEDEEYQDLDKMLKQLQFILKMALYSNQLSLSSENLVANKKPKKQSLLRIIWTIVRIVLLAIVIAVIAQLAWSFIIFSGVFNTTLFKIYSGNGGYFYKFEKEYNRVWKNDRERLERLKVFEENCRKIEELNEGAVERGKNVTYGINSMTDMTDQEFKKMLLPLDAYKQLHREGSFIRKMTPIERNNIKTEHPSHFDWRPKGVVTPVKAQGKCGSCWAFASVATTESAYAVAHGVLRTISVPPDMKPYRSGIYAPSDFDCKYRVVGLHSLLVVGYGITDNGQKYWIVKNSWGDDWGQENGYVNFIRGVNSCGIEDEPIGLLA</sequence>
<feature type="domain" description="Peptidase C1A papain C-terminal" evidence="9">
    <location>
        <begin position="440"/>
        <end position="569"/>
    </location>
</feature>
<keyword evidence="4" id="KW-0788">Thiol protease</keyword>
<dbReference type="InterPro" id="IPR039417">
    <property type="entry name" value="Peptidase_C1A_papain-like"/>
</dbReference>
<evidence type="ECO:0000313" key="12">
    <source>
        <dbReference type="WBParaSite" id="scaffold4054_cov147.g7553"/>
    </source>
</evidence>
<dbReference type="InterPro" id="IPR025660">
    <property type="entry name" value="Pept_his_AS"/>
</dbReference>
<proteinExistence type="inferred from homology"/>